<name>A0A0D7BD02_9AGAR</name>
<evidence type="ECO:0000313" key="1">
    <source>
        <dbReference type="EMBL" id="KIY67421.1"/>
    </source>
</evidence>
<evidence type="ECO:0008006" key="3">
    <source>
        <dbReference type="Google" id="ProtNLM"/>
    </source>
</evidence>
<sequence>MIQQTLTTMDTVLKLTSMVSGFAPRLPAELLDIIIGYNEESVQDIRAASLVSKAWRSTALRYLFKYADFSLARDFQRWHTILTEVPNASAFVRAVQFSPGSRCDEKAMETLAQKYSHVEHYKQSRSYLNDVLPALSAANSEIDMVLPPDTPNLPPMPSVTKFTWNNRMAARRLGVRAFRPSTEHFLRCFPNVRELEVGGHFSTLADLFKVLRCFPHIRTVTLDNVAIRSPSLAGTRKILPTGALHQVEKLRAIFDEPCEIN</sequence>
<reference evidence="1 2" key="1">
    <citation type="journal article" date="2015" name="Fungal Genet. Biol.">
        <title>Evolution of novel wood decay mechanisms in Agaricales revealed by the genome sequences of Fistulina hepatica and Cylindrobasidium torrendii.</title>
        <authorList>
            <person name="Floudas D."/>
            <person name="Held B.W."/>
            <person name="Riley R."/>
            <person name="Nagy L.G."/>
            <person name="Koehler G."/>
            <person name="Ransdell A.S."/>
            <person name="Younus H."/>
            <person name="Chow J."/>
            <person name="Chiniquy J."/>
            <person name="Lipzen A."/>
            <person name="Tritt A."/>
            <person name="Sun H."/>
            <person name="Haridas S."/>
            <person name="LaButti K."/>
            <person name="Ohm R.A."/>
            <person name="Kues U."/>
            <person name="Blanchette R.A."/>
            <person name="Grigoriev I.V."/>
            <person name="Minto R.E."/>
            <person name="Hibbett D.S."/>
        </authorList>
    </citation>
    <scope>NUCLEOTIDE SEQUENCE [LARGE SCALE GENOMIC DNA]</scope>
    <source>
        <strain evidence="1 2">FP15055 ss-10</strain>
    </source>
</reference>
<keyword evidence="2" id="KW-1185">Reference proteome</keyword>
<gene>
    <name evidence="1" type="ORF">CYLTODRAFT_292927</name>
</gene>
<protein>
    <recommendedName>
        <fullName evidence="3">F-box domain-containing protein</fullName>
    </recommendedName>
</protein>
<dbReference type="OrthoDB" id="2893464at2759"/>
<evidence type="ECO:0000313" key="2">
    <source>
        <dbReference type="Proteomes" id="UP000054007"/>
    </source>
</evidence>
<dbReference type="EMBL" id="KN880526">
    <property type="protein sequence ID" value="KIY67421.1"/>
    <property type="molecule type" value="Genomic_DNA"/>
</dbReference>
<proteinExistence type="predicted"/>
<dbReference type="STRING" id="1314674.A0A0D7BD02"/>
<dbReference type="Proteomes" id="UP000054007">
    <property type="component" value="Unassembled WGS sequence"/>
</dbReference>
<accession>A0A0D7BD02</accession>
<dbReference type="AlphaFoldDB" id="A0A0D7BD02"/>
<organism evidence="1 2">
    <name type="scientific">Cylindrobasidium torrendii FP15055 ss-10</name>
    <dbReference type="NCBI Taxonomy" id="1314674"/>
    <lineage>
        <taxon>Eukaryota</taxon>
        <taxon>Fungi</taxon>
        <taxon>Dikarya</taxon>
        <taxon>Basidiomycota</taxon>
        <taxon>Agaricomycotina</taxon>
        <taxon>Agaricomycetes</taxon>
        <taxon>Agaricomycetidae</taxon>
        <taxon>Agaricales</taxon>
        <taxon>Marasmiineae</taxon>
        <taxon>Physalacriaceae</taxon>
        <taxon>Cylindrobasidium</taxon>
    </lineage>
</organism>